<dbReference type="RefSeq" id="WP_344007131.1">
    <property type="nucleotide sequence ID" value="NZ_BAAAMY010000005.1"/>
</dbReference>
<evidence type="ECO:0000256" key="1">
    <source>
        <dbReference type="SAM" id="SignalP"/>
    </source>
</evidence>
<evidence type="ECO:0000313" key="3">
    <source>
        <dbReference type="Proteomes" id="UP001501612"/>
    </source>
</evidence>
<comment type="caution">
    <text evidence="2">The sequence shown here is derived from an EMBL/GenBank/DDBJ whole genome shotgun (WGS) entry which is preliminary data.</text>
</comment>
<dbReference type="Proteomes" id="UP001501612">
    <property type="component" value="Unassembled WGS sequence"/>
</dbReference>
<name>A0ABP5AQR7_9ACTN</name>
<feature type="signal peptide" evidence="1">
    <location>
        <begin position="1"/>
        <end position="29"/>
    </location>
</feature>
<gene>
    <name evidence="2" type="ORF">GCM10009737_22160</name>
</gene>
<reference evidence="3" key="1">
    <citation type="journal article" date="2019" name="Int. J. Syst. Evol. Microbiol.">
        <title>The Global Catalogue of Microorganisms (GCM) 10K type strain sequencing project: providing services to taxonomists for standard genome sequencing and annotation.</title>
        <authorList>
            <consortium name="The Broad Institute Genomics Platform"/>
            <consortium name="The Broad Institute Genome Sequencing Center for Infectious Disease"/>
            <person name="Wu L."/>
            <person name="Ma J."/>
        </authorList>
    </citation>
    <scope>NUCLEOTIDE SEQUENCE [LARGE SCALE GENOMIC DNA]</scope>
    <source>
        <strain evidence="3">JCM 14046</strain>
    </source>
</reference>
<dbReference type="EMBL" id="BAAAMY010000005">
    <property type="protein sequence ID" value="GAA1920206.1"/>
    <property type="molecule type" value="Genomic_DNA"/>
</dbReference>
<organism evidence="2 3">
    <name type="scientific">Nocardioides lentus</name>
    <dbReference type="NCBI Taxonomy" id="338077"/>
    <lineage>
        <taxon>Bacteria</taxon>
        <taxon>Bacillati</taxon>
        <taxon>Actinomycetota</taxon>
        <taxon>Actinomycetes</taxon>
        <taxon>Propionibacteriales</taxon>
        <taxon>Nocardioidaceae</taxon>
        <taxon>Nocardioides</taxon>
    </lineage>
</organism>
<proteinExistence type="predicted"/>
<protein>
    <recommendedName>
        <fullName evidence="4">Glucanase</fullName>
    </recommendedName>
</protein>
<feature type="chain" id="PRO_5046886083" description="Glucanase" evidence="1">
    <location>
        <begin position="30"/>
        <end position="328"/>
    </location>
</feature>
<sequence length="328" mass="35391">MPSTTPSGTRARTWLVRALLLALPGALLAAAPAAPAAAEVDNSFTQPALVAYGNPGAAAPYAERGALVIAGRENYGSAAMKRVSRRGGTVLVYLDAVIDNDHGRYHAMLNRRSVCGPATRAWPGDWRANSYGRLNDFRPGSVVQRKLGCVLRRIVAENPHIAGFLADDLGSRSWFRGFSWDAFGARNRQAYRAGAIAAAKTFRRVADRHGLVFLVNGTWEGGSVHSKGGGYPTASASGNALADGTIAEHHRPDAFWGRTYPCARQWANASSVTRGTQFNFAIASTDADRRAFARSGCYAFAATQTTYERARVWGRFRPTGLPHRVTRP</sequence>
<evidence type="ECO:0008006" key="4">
    <source>
        <dbReference type="Google" id="ProtNLM"/>
    </source>
</evidence>
<evidence type="ECO:0000313" key="2">
    <source>
        <dbReference type="EMBL" id="GAA1920206.1"/>
    </source>
</evidence>
<keyword evidence="3" id="KW-1185">Reference proteome</keyword>
<keyword evidence="1" id="KW-0732">Signal</keyword>
<accession>A0ABP5AQR7</accession>